<accession>A0A6A3D199</accession>
<sequence>MMKMTIFGIQTFAMDKAGEGDGGSKPWLVLQQILINLLGNEGHPTVRAALCRRFDHCEIRSVVVLDKRSAFALGGSSPSLGCGHQEDDALKLSGNFQLITW</sequence>
<keyword evidence="2" id="KW-1185">Reference proteome</keyword>
<organism evidence="1 2">
    <name type="scientific">Hibiscus syriacus</name>
    <name type="common">Rose of Sharon</name>
    <dbReference type="NCBI Taxonomy" id="106335"/>
    <lineage>
        <taxon>Eukaryota</taxon>
        <taxon>Viridiplantae</taxon>
        <taxon>Streptophyta</taxon>
        <taxon>Embryophyta</taxon>
        <taxon>Tracheophyta</taxon>
        <taxon>Spermatophyta</taxon>
        <taxon>Magnoliopsida</taxon>
        <taxon>eudicotyledons</taxon>
        <taxon>Gunneridae</taxon>
        <taxon>Pentapetalae</taxon>
        <taxon>rosids</taxon>
        <taxon>malvids</taxon>
        <taxon>Malvales</taxon>
        <taxon>Malvaceae</taxon>
        <taxon>Malvoideae</taxon>
        <taxon>Hibiscus</taxon>
    </lineage>
</organism>
<evidence type="ECO:0000313" key="2">
    <source>
        <dbReference type="Proteomes" id="UP000436088"/>
    </source>
</evidence>
<proteinExistence type="predicted"/>
<dbReference type="AlphaFoldDB" id="A0A6A3D199"/>
<reference evidence="1" key="1">
    <citation type="submission" date="2019-09" db="EMBL/GenBank/DDBJ databases">
        <title>Draft genome information of white flower Hibiscus syriacus.</title>
        <authorList>
            <person name="Kim Y.-M."/>
        </authorList>
    </citation>
    <scope>NUCLEOTIDE SEQUENCE [LARGE SCALE GENOMIC DNA]</scope>
    <source>
        <strain evidence="1">YM2019G1</strain>
    </source>
</reference>
<dbReference type="EMBL" id="VEPZ02000094">
    <property type="protein sequence ID" value="KAE8733528.1"/>
    <property type="molecule type" value="Genomic_DNA"/>
</dbReference>
<protein>
    <submittedName>
        <fullName evidence="1">Uncharacterized protein</fullName>
    </submittedName>
</protein>
<evidence type="ECO:0000313" key="1">
    <source>
        <dbReference type="EMBL" id="KAE8733528.1"/>
    </source>
</evidence>
<name>A0A6A3D199_HIBSY</name>
<dbReference type="Proteomes" id="UP000436088">
    <property type="component" value="Unassembled WGS sequence"/>
</dbReference>
<comment type="caution">
    <text evidence="1">The sequence shown here is derived from an EMBL/GenBank/DDBJ whole genome shotgun (WGS) entry which is preliminary data.</text>
</comment>
<gene>
    <name evidence="1" type="ORF">F3Y22_tig00001120pilonHSYRG00148</name>
</gene>